<dbReference type="PANTHER" id="PTHR35011">
    <property type="entry name" value="2,3-DIKETO-L-GULONATE TRAP TRANSPORTER SMALL PERMEASE PROTEIN YIAM"/>
    <property type="match status" value="1"/>
</dbReference>
<evidence type="ECO:0000256" key="4">
    <source>
        <dbReference type="ARBA" id="ARBA00022519"/>
    </source>
</evidence>
<accession>A0A4R3JGW4</accession>
<reference evidence="11 12" key="1">
    <citation type="submission" date="2019-03" db="EMBL/GenBank/DDBJ databases">
        <title>Genomic Encyclopedia of Type Strains, Phase IV (KMG-IV): sequencing the most valuable type-strain genomes for metagenomic binning, comparative biology and taxonomic classification.</title>
        <authorList>
            <person name="Goeker M."/>
        </authorList>
    </citation>
    <scope>NUCLEOTIDE SEQUENCE [LARGE SCALE GENOMIC DNA]</scope>
    <source>
        <strain evidence="11 12">DSM 101688</strain>
    </source>
</reference>
<feature type="domain" description="Tripartite ATP-independent periplasmic transporters DctQ component" evidence="10">
    <location>
        <begin position="27"/>
        <end position="159"/>
    </location>
</feature>
<keyword evidence="12" id="KW-1185">Reference proteome</keyword>
<protein>
    <recommendedName>
        <fullName evidence="9">TRAP transporter small permease protein</fullName>
    </recommendedName>
</protein>
<dbReference type="RefSeq" id="WP_132937985.1">
    <property type="nucleotide sequence ID" value="NZ_CP119676.1"/>
</dbReference>
<proteinExistence type="inferred from homology"/>
<dbReference type="InterPro" id="IPR007387">
    <property type="entry name" value="TRAP_DctQ"/>
</dbReference>
<dbReference type="InterPro" id="IPR055348">
    <property type="entry name" value="DctQ"/>
</dbReference>
<evidence type="ECO:0000256" key="3">
    <source>
        <dbReference type="ARBA" id="ARBA00022475"/>
    </source>
</evidence>
<evidence type="ECO:0000256" key="9">
    <source>
        <dbReference type="RuleBase" id="RU369079"/>
    </source>
</evidence>
<keyword evidence="7 9" id="KW-0472">Membrane</keyword>
<evidence type="ECO:0000256" key="2">
    <source>
        <dbReference type="ARBA" id="ARBA00022448"/>
    </source>
</evidence>
<dbReference type="AlphaFoldDB" id="A0A4R3JGW4"/>
<comment type="subcellular location">
    <subcellularLocation>
        <location evidence="1 9">Cell inner membrane</location>
        <topology evidence="1 9">Multi-pass membrane protein</topology>
    </subcellularLocation>
</comment>
<feature type="transmembrane region" description="Helical" evidence="9">
    <location>
        <begin position="18"/>
        <end position="40"/>
    </location>
</feature>
<keyword evidence="4 9" id="KW-0997">Cell inner membrane</keyword>
<dbReference type="OrthoDB" id="9794346at2"/>
<evidence type="ECO:0000256" key="7">
    <source>
        <dbReference type="ARBA" id="ARBA00023136"/>
    </source>
</evidence>
<dbReference type="GO" id="GO:0005886">
    <property type="term" value="C:plasma membrane"/>
    <property type="evidence" value="ECO:0007669"/>
    <property type="project" value="UniProtKB-SubCell"/>
</dbReference>
<name>A0A4R3JGW4_9PROT</name>
<evidence type="ECO:0000259" key="10">
    <source>
        <dbReference type="Pfam" id="PF04290"/>
    </source>
</evidence>
<sequence>MKPVLYFIDSLSMWVGKAFAWCIVVLTFATCYEVFVRYVLNAPTTWAFDMNVQMYGALFMMAGAYTLSRNGHVRGDVIYRLLPIKVQASIDLVLYFIFFFPGAFALLYYGYSFAADSWFYKEVSWSSPARIQIYSFKTLIPIAGALLALQGFAEVVRCIECIRTGVWPTRLHDVEETETMMMHQDEDVAAVKQSLGVKENGA</sequence>
<evidence type="ECO:0000256" key="8">
    <source>
        <dbReference type="ARBA" id="ARBA00038436"/>
    </source>
</evidence>
<keyword evidence="6 9" id="KW-1133">Transmembrane helix</keyword>
<dbReference type="Pfam" id="PF04290">
    <property type="entry name" value="DctQ"/>
    <property type="match status" value="1"/>
</dbReference>
<comment type="function">
    <text evidence="9">Part of the tripartite ATP-independent periplasmic (TRAP) transport system.</text>
</comment>
<dbReference type="EMBL" id="SLZW01000002">
    <property type="protein sequence ID" value="TCS64010.1"/>
    <property type="molecule type" value="Genomic_DNA"/>
</dbReference>
<comment type="subunit">
    <text evidence="9">The complex comprises the extracytoplasmic solute receptor protein and the two transmembrane proteins.</text>
</comment>
<comment type="similarity">
    <text evidence="8 9">Belongs to the TRAP transporter small permease family.</text>
</comment>
<evidence type="ECO:0000313" key="12">
    <source>
        <dbReference type="Proteomes" id="UP000295304"/>
    </source>
</evidence>
<feature type="transmembrane region" description="Helical" evidence="9">
    <location>
        <begin position="52"/>
        <end position="71"/>
    </location>
</feature>
<keyword evidence="5 9" id="KW-0812">Transmembrane</keyword>
<dbReference type="Proteomes" id="UP000295304">
    <property type="component" value="Unassembled WGS sequence"/>
</dbReference>
<keyword evidence="2 9" id="KW-0813">Transport</keyword>
<evidence type="ECO:0000256" key="6">
    <source>
        <dbReference type="ARBA" id="ARBA00022989"/>
    </source>
</evidence>
<feature type="transmembrane region" description="Helical" evidence="9">
    <location>
        <begin position="131"/>
        <end position="149"/>
    </location>
</feature>
<evidence type="ECO:0000313" key="11">
    <source>
        <dbReference type="EMBL" id="TCS64010.1"/>
    </source>
</evidence>
<keyword evidence="3" id="KW-1003">Cell membrane</keyword>
<evidence type="ECO:0000256" key="5">
    <source>
        <dbReference type="ARBA" id="ARBA00022692"/>
    </source>
</evidence>
<dbReference type="PANTHER" id="PTHR35011:SF4">
    <property type="entry name" value="SLL1102 PROTEIN"/>
    <property type="match status" value="1"/>
</dbReference>
<organism evidence="11 12">
    <name type="scientific">Varunaivibrio sulfuroxidans</name>
    <dbReference type="NCBI Taxonomy" id="1773489"/>
    <lineage>
        <taxon>Bacteria</taxon>
        <taxon>Pseudomonadati</taxon>
        <taxon>Pseudomonadota</taxon>
        <taxon>Alphaproteobacteria</taxon>
        <taxon>Rhodospirillales</taxon>
        <taxon>Magnetovibrionaceae</taxon>
        <taxon>Varunaivibrio</taxon>
    </lineage>
</organism>
<dbReference type="GO" id="GO:0022857">
    <property type="term" value="F:transmembrane transporter activity"/>
    <property type="evidence" value="ECO:0007669"/>
    <property type="project" value="UniProtKB-UniRule"/>
</dbReference>
<evidence type="ECO:0000256" key="1">
    <source>
        <dbReference type="ARBA" id="ARBA00004429"/>
    </source>
</evidence>
<comment type="caution">
    <text evidence="11">The sequence shown here is derived from an EMBL/GenBank/DDBJ whole genome shotgun (WGS) entry which is preliminary data.</text>
</comment>
<gene>
    <name evidence="11" type="ORF">EDD55_10247</name>
</gene>
<feature type="transmembrane region" description="Helical" evidence="9">
    <location>
        <begin position="92"/>
        <end position="111"/>
    </location>
</feature>